<dbReference type="NCBIfam" id="TIGR01409">
    <property type="entry name" value="TAT_signal_seq"/>
    <property type="match status" value="1"/>
</dbReference>
<dbReference type="PIRSF" id="PIRSF036704">
    <property type="entry name" value="UCP036704"/>
    <property type="match status" value="1"/>
</dbReference>
<comment type="caution">
    <text evidence="1">The sequence shown here is derived from an EMBL/GenBank/DDBJ whole genome shotgun (WGS) entry which is preliminary data.</text>
</comment>
<accession>A0A923M819</accession>
<evidence type="ECO:0000313" key="1">
    <source>
        <dbReference type="EMBL" id="MBC5765436.1"/>
    </source>
</evidence>
<protein>
    <submittedName>
        <fullName evidence="1">Twin-arginine translocation signal domain-containing protein</fullName>
    </submittedName>
</protein>
<reference evidence="1" key="1">
    <citation type="submission" date="2020-08" db="EMBL/GenBank/DDBJ databases">
        <title>Ramlibacter sp. GTP1 16S ribosomal RNA gene genome sequencing and assembly.</title>
        <authorList>
            <person name="Kang M."/>
        </authorList>
    </citation>
    <scope>NUCLEOTIDE SEQUENCE</scope>
    <source>
        <strain evidence="1">GTP1</strain>
    </source>
</reference>
<gene>
    <name evidence="1" type="ORF">H8R02_13290</name>
</gene>
<name>A0A923M819_9BURK</name>
<dbReference type="InterPro" id="IPR019546">
    <property type="entry name" value="TAT_signal_bac_arc"/>
</dbReference>
<sequence length="68" mass="7341">MSERSKSSRRGFLWGAAATGAAATAVATLPKVQPDLQAPVAEPLPKPERGGGYRLSEHVQNYYKTTRI</sequence>
<dbReference type="Proteomes" id="UP000596827">
    <property type="component" value="Unassembled WGS sequence"/>
</dbReference>
<dbReference type="AlphaFoldDB" id="A0A923M819"/>
<dbReference type="EMBL" id="JACORU010000004">
    <property type="protein sequence ID" value="MBC5765436.1"/>
    <property type="molecule type" value="Genomic_DNA"/>
</dbReference>
<dbReference type="InterPro" id="IPR014177">
    <property type="entry name" value="Formate_DH_TAT-contain"/>
</dbReference>
<organism evidence="1 2">
    <name type="scientific">Ramlibacter albus</name>
    <dbReference type="NCBI Taxonomy" id="2079448"/>
    <lineage>
        <taxon>Bacteria</taxon>
        <taxon>Pseudomonadati</taxon>
        <taxon>Pseudomonadota</taxon>
        <taxon>Betaproteobacteria</taxon>
        <taxon>Burkholderiales</taxon>
        <taxon>Comamonadaceae</taxon>
        <taxon>Ramlibacter</taxon>
    </lineage>
</organism>
<dbReference type="InterPro" id="IPR006311">
    <property type="entry name" value="TAT_signal"/>
</dbReference>
<keyword evidence="2" id="KW-1185">Reference proteome</keyword>
<proteinExistence type="predicted"/>
<evidence type="ECO:0000313" key="2">
    <source>
        <dbReference type="Proteomes" id="UP000596827"/>
    </source>
</evidence>
<dbReference type="PROSITE" id="PS51318">
    <property type="entry name" value="TAT"/>
    <property type="match status" value="1"/>
</dbReference>
<dbReference type="RefSeq" id="WP_187081908.1">
    <property type="nucleotide sequence ID" value="NZ_JACORU010000004.1"/>
</dbReference>